<gene>
    <name evidence="1" type="ORF">KFL_011790020</name>
</gene>
<organism evidence="1 2">
    <name type="scientific">Klebsormidium nitens</name>
    <name type="common">Green alga</name>
    <name type="synonym">Ulothrix nitens</name>
    <dbReference type="NCBI Taxonomy" id="105231"/>
    <lineage>
        <taxon>Eukaryota</taxon>
        <taxon>Viridiplantae</taxon>
        <taxon>Streptophyta</taxon>
        <taxon>Klebsormidiophyceae</taxon>
        <taxon>Klebsormidiales</taxon>
        <taxon>Klebsormidiaceae</taxon>
        <taxon>Klebsormidium</taxon>
    </lineage>
</organism>
<dbReference type="OMA" id="DKSWNFP"/>
<keyword evidence="2" id="KW-1185">Reference proteome</keyword>
<name>A0A1Y1IPU4_KLENI</name>
<evidence type="ECO:0000313" key="1">
    <source>
        <dbReference type="EMBL" id="GAQ92880.1"/>
    </source>
</evidence>
<reference evidence="1 2" key="1">
    <citation type="journal article" date="2014" name="Nat. Commun.">
        <title>Klebsormidium flaccidum genome reveals primary factors for plant terrestrial adaptation.</title>
        <authorList>
            <person name="Hori K."/>
            <person name="Maruyama F."/>
            <person name="Fujisawa T."/>
            <person name="Togashi T."/>
            <person name="Yamamoto N."/>
            <person name="Seo M."/>
            <person name="Sato S."/>
            <person name="Yamada T."/>
            <person name="Mori H."/>
            <person name="Tajima N."/>
            <person name="Moriyama T."/>
            <person name="Ikeuchi M."/>
            <person name="Watanabe M."/>
            <person name="Wada H."/>
            <person name="Kobayashi K."/>
            <person name="Saito M."/>
            <person name="Masuda T."/>
            <person name="Sasaki-Sekimoto Y."/>
            <person name="Mashiguchi K."/>
            <person name="Awai K."/>
            <person name="Shimojima M."/>
            <person name="Masuda S."/>
            <person name="Iwai M."/>
            <person name="Nobusawa T."/>
            <person name="Narise T."/>
            <person name="Kondo S."/>
            <person name="Saito H."/>
            <person name="Sato R."/>
            <person name="Murakawa M."/>
            <person name="Ihara Y."/>
            <person name="Oshima-Yamada Y."/>
            <person name="Ohtaka K."/>
            <person name="Satoh M."/>
            <person name="Sonobe K."/>
            <person name="Ishii M."/>
            <person name="Ohtani R."/>
            <person name="Kanamori-Sato M."/>
            <person name="Honoki R."/>
            <person name="Miyazaki D."/>
            <person name="Mochizuki H."/>
            <person name="Umetsu J."/>
            <person name="Higashi K."/>
            <person name="Shibata D."/>
            <person name="Kamiya Y."/>
            <person name="Sato N."/>
            <person name="Nakamura Y."/>
            <person name="Tabata S."/>
            <person name="Ida S."/>
            <person name="Kurokawa K."/>
            <person name="Ohta H."/>
        </authorList>
    </citation>
    <scope>NUCLEOTIDE SEQUENCE [LARGE SCALE GENOMIC DNA]</scope>
    <source>
        <strain evidence="1 2">NIES-2285</strain>
    </source>
</reference>
<evidence type="ECO:0000313" key="2">
    <source>
        <dbReference type="Proteomes" id="UP000054558"/>
    </source>
</evidence>
<dbReference type="Pfam" id="PF18759">
    <property type="entry name" value="Plavaka"/>
    <property type="match status" value="1"/>
</dbReference>
<accession>A0A1Y1IPU4</accession>
<protein>
    <submittedName>
        <fullName evidence="1">Uncharacterized protein</fullName>
    </submittedName>
</protein>
<sequence length="977" mass="110599">MFSCTCGSAFPTVQQLSNHRRSSTRCGTQIAAKRRRLDAGAAQNVAGQHLRTGFAAGQWGPPPFAVGSTGRQDREASERFADAPSIISIEHASRFDDALDGYEDPLPMSAGDGAVPLQDQSCSSAPAPTAFDSSKALLDFLTNACQGRGLSNSDINWLLGIIFHPEFDRAELKFENAKQFRKFQDGLQAIQNAMAALELDGLVPDEKGWYSRNMRREGDHQDLIFRWRNPVEVVRKLYGDHRFRGAFKVYARPVYNKEGERCITDAASADWWLRLQERIDGVVAAVAMYSDPTAVSGDMSVTGHPITLTVRNIGPSVQHRGEHAVLVGVVSQLQEHPEHGFISSSRAFKERRLTLLWQCETQLQALLKAASSRGVFMRDPWGVLRKVYPGLHSYSCDLQEAYKLGVVKSGRCLDCLVPPSEMNDLEGRWPERTEAFMGNVVAACTAALDEQEPRVVGRVAEVCDEAGMSLPIEGCLWNWYEGLDLPEDVRDSYRALVPDTLHGIYLGIWLYLVDGIRDWAKRRYSVRLAAKKVRTIDARLREMPRESGFRLPRRKGVYMEKKKTFKAYEQRNMMQVFVFAIVGLFKESTGREPFVELIVLFLDWYMSLTRRNRPKYHTKATLQETDELGVKFGRSAVRLLSGVQKSDFKTAKFHHIPLYTKVIQARGLTSETSCEEGEGSHGRTSKKAYLASNKKDTGDQVMRFNQRRQNVADYVGGCNTGRRGFRIQQRVRVAAVATSEKAARQKKHVLAASRVTLRWEWLRPAGQATYPHFPAPGSRTGKAIIERIAHQYNDLQHLERCTRVFLGGGLQGVRGDAALLENLPDCLNSEIRVAKHAAIAPGRGRRYQEHVSVARADPRFHGKPYYSNVAILAADQREWYASVRLFFSLVDQGGRTRNLALVRYLEEYRVPDATTCKRLSWAKYVHRGRQVDEWYDVVELKSILRTVYLVKDWNRKGGFYLNRFKWTAEKRYKGNKV</sequence>
<dbReference type="InterPro" id="IPR041078">
    <property type="entry name" value="Plavaka"/>
</dbReference>
<dbReference type="AlphaFoldDB" id="A0A1Y1IPU4"/>
<dbReference type="OrthoDB" id="2015334at2759"/>
<proteinExistence type="predicted"/>
<dbReference type="Proteomes" id="UP000054558">
    <property type="component" value="Unassembled WGS sequence"/>
</dbReference>
<dbReference type="EMBL" id="DF238128">
    <property type="protein sequence ID" value="GAQ92880.1"/>
    <property type="molecule type" value="Genomic_DNA"/>
</dbReference>